<protein>
    <submittedName>
        <fullName evidence="5">Uncharacterized protein (DUF849 family)</fullName>
    </submittedName>
</protein>
<gene>
    <name evidence="5" type="ORF">FHS87_004305</name>
</gene>
<dbReference type="GO" id="GO:0043720">
    <property type="term" value="F:3-keto-5-aminohexanoate cleavage activity"/>
    <property type="evidence" value="ECO:0007669"/>
    <property type="project" value="InterPro"/>
</dbReference>
<evidence type="ECO:0000256" key="3">
    <source>
        <dbReference type="ARBA" id="ARBA00022723"/>
    </source>
</evidence>
<dbReference type="RefSeq" id="WP_184521372.1">
    <property type="nucleotide sequence ID" value="NZ_JACIJD010000034.1"/>
</dbReference>
<sequence>MAQPRKVIITCAVTGAIHTPTMSPQLPVTAQEIEDAAVGAIEAGCAIVHLHARDPITGRPSQSVNLFRDFVGKIKGRCNGVINLTTGGSPAMTVEERLQPALQLRPEVASLNMGSMNFGLFPMLGKYKDFRHDWEPAYLEATRDMVFRNTFRDIEYILSSCADNGTRFEFECYDTAHLYNLAHFLDRGLVRAPLFVQTVFGILGGIGTHPDDVAHMKRTADRLFGDNYVWSVLGAGRFQMPIAANAAAAGGNVRVGLEDSLWDGPGRLAESNAAQVRRVRSILEDLSLSIATPDEARRILSLKGYDNVGF</sequence>
<organism evidence="5 6">
    <name type="scientific">Muricoccus pecuniae</name>
    <dbReference type="NCBI Taxonomy" id="693023"/>
    <lineage>
        <taxon>Bacteria</taxon>
        <taxon>Pseudomonadati</taxon>
        <taxon>Pseudomonadota</taxon>
        <taxon>Alphaproteobacteria</taxon>
        <taxon>Acetobacterales</taxon>
        <taxon>Roseomonadaceae</taxon>
        <taxon>Muricoccus</taxon>
    </lineage>
</organism>
<evidence type="ECO:0000313" key="5">
    <source>
        <dbReference type="EMBL" id="MBB5696235.1"/>
    </source>
</evidence>
<evidence type="ECO:0000256" key="2">
    <source>
        <dbReference type="ARBA" id="ARBA00022679"/>
    </source>
</evidence>
<accession>A0A840Y672</accession>
<evidence type="ECO:0000313" key="6">
    <source>
        <dbReference type="Proteomes" id="UP000580654"/>
    </source>
</evidence>
<dbReference type="PANTHER" id="PTHR37418">
    <property type="entry name" value="3-KETO-5-AMINOHEXANOATE CLEAVAGE ENZYME-RELATED"/>
    <property type="match status" value="1"/>
</dbReference>
<dbReference type="Pfam" id="PF05853">
    <property type="entry name" value="BKACE"/>
    <property type="match status" value="1"/>
</dbReference>
<dbReference type="InterPro" id="IPR013785">
    <property type="entry name" value="Aldolase_TIM"/>
</dbReference>
<proteinExistence type="predicted"/>
<name>A0A840Y672_9PROT</name>
<evidence type="ECO:0000256" key="1">
    <source>
        <dbReference type="ARBA" id="ARBA00001947"/>
    </source>
</evidence>
<keyword evidence="2" id="KW-0808">Transferase</keyword>
<keyword evidence="4" id="KW-0862">Zinc</keyword>
<comment type="caution">
    <text evidence="5">The sequence shown here is derived from an EMBL/GenBank/DDBJ whole genome shotgun (WGS) entry which is preliminary data.</text>
</comment>
<dbReference type="GO" id="GO:0046872">
    <property type="term" value="F:metal ion binding"/>
    <property type="evidence" value="ECO:0007669"/>
    <property type="project" value="UniProtKB-KW"/>
</dbReference>
<keyword evidence="6" id="KW-1185">Reference proteome</keyword>
<comment type="cofactor">
    <cofactor evidence="1">
        <name>Zn(2+)</name>
        <dbReference type="ChEBI" id="CHEBI:29105"/>
    </cofactor>
</comment>
<reference evidence="5 6" key="1">
    <citation type="submission" date="2020-08" db="EMBL/GenBank/DDBJ databases">
        <title>Genomic Encyclopedia of Type Strains, Phase IV (KMG-IV): sequencing the most valuable type-strain genomes for metagenomic binning, comparative biology and taxonomic classification.</title>
        <authorList>
            <person name="Goeker M."/>
        </authorList>
    </citation>
    <scope>NUCLEOTIDE SEQUENCE [LARGE SCALE GENOMIC DNA]</scope>
    <source>
        <strain evidence="5 6">DSM 25622</strain>
    </source>
</reference>
<dbReference type="PANTHER" id="PTHR37418:SF2">
    <property type="entry name" value="3-KETO-5-AMINOHEXANOATE CLEAVAGE ENZYME"/>
    <property type="match status" value="1"/>
</dbReference>
<dbReference type="Proteomes" id="UP000580654">
    <property type="component" value="Unassembled WGS sequence"/>
</dbReference>
<keyword evidence="3" id="KW-0479">Metal-binding</keyword>
<dbReference type="Gene3D" id="3.20.20.70">
    <property type="entry name" value="Aldolase class I"/>
    <property type="match status" value="1"/>
</dbReference>
<dbReference type="EMBL" id="JACIJD010000034">
    <property type="protein sequence ID" value="MBB5696235.1"/>
    <property type="molecule type" value="Genomic_DNA"/>
</dbReference>
<dbReference type="InterPro" id="IPR008567">
    <property type="entry name" value="BKACE"/>
</dbReference>
<dbReference type="AlphaFoldDB" id="A0A840Y672"/>
<evidence type="ECO:0000256" key="4">
    <source>
        <dbReference type="ARBA" id="ARBA00022833"/>
    </source>
</evidence>